<dbReference type="Pfam" id="PF04055">
    <property type="entry name" value="Radical_SAM"/>
    <property type="match status" value="1"/>
</dbReference>
<dbReference type="PROSITE" id="PS50926">
    <property type="entry name" value="TRAM"/>
    <property type="match status" value="1"/>
</dbReference>
<dbReference type="SFLD" id="SFLDS00029">
    <property type="entry name" value="Radical_SAM"/>
    <property type="match status" value="1"/>
</dbReference>
<accession>A0ABP5MVA6</accession>
<dbReference type="InterPro" id="IPR006463">
    <property type="entry name" value="MiaB_methiolase"/>
</dbReference>
<keyword evidence="5 10" id="KW-0819">tRNA processing</keyword>
<evidence type="ECO:0000256" key="1">
    <source>
        <dbReference type="ARBA" id="ARBA00003234"/>
    </source>
</evidence>
<evidence type="ECO:0000259" key="11">
    <source>
        <dbReference type="PROSITE" id="PS50926"/>
    </source>
</evidence>
<keyword evidence="4 10" id="KW-0949">S-adenosyl-L-methionine</keyword>
<evidence type="ECO:0000256" key="6">
    <source>
        <dbReference type="ARBA" id="ARBA00022723"/>
    </source>
</evidence>
<feature type="domain" description="TRAM" evidence="11">
    <location>
        <begin position="397"/>
        <end position="467"/>
    </location>
</feature>
<feature type="binding site" evidence="10">
    <location>
        <position position="70"/>
    </location>
    <ligand>
        <name>[4Fe-4S] cluster</name>
        <dbReference type="ChEBI" id="CHEBI:49883"/>
        <label>1</label>
    </ligand>
</feature>
<dbReference type="PANTHER" id="PTHR43020:SF2">
    <property type="entry name" value="MITOCHONDRIAL TRNA METHYLTHIOTRANSFERASE CDK5RAP1"/>
    <property type="match status" value="1"/>
</dbReference>
<feature type="binding site" evidence="10">
    <location>
        <position position="178"/>
    </location>
    <ligand>
        <name>[4Fe-4S] cluster</name>
        <dbReference type="ChEBI" id="CHEBI:49883"/>
        <label>2</label>
        <note>4Fe-4S-S-AdoMet</note>
    </ligand>
</feature>
<dbReference type="InterPro" id="IPR013848">
    <property type="entry name" value="Methylthiotransferase_N"/>
</dbReference>
<dbReference type="Gene3D" id="3.40.50.12160">
    <property type="entry name" value="Methylthiotransferase, N-terminal domain"/>
    <property type="match status" value="1"/>
</dbReference>
<reference evidence="15" key="1">
    <citation type="journal article" date="2019" name="Int. J. Syst. Evol. Microbiol.">
        <title>The Global Catalogue of Microorganisms (GCM) 10K type strain sequencing project: providing services to taxonomists for standard genome sequencing and annotation.</title>
        <authorList>
            <consortium name="The Broad Institute Genomics Platform"/>
            <consortium name="The Broad Institute Genome Sequencing Center for Infectious Disease"/>
            <person name="Wu L."/>
            <person name="Ma J."/>
        </authorList>
    </citation>
    <scope>NUCLEOTIDE SEQUENCE [LARGE SCALE GENOMIC DNA]</scope>
    <source>
        <strain evidence="15">JCM 14919</strain>
    </source>
</reference>
<keyword evidence="15" id="KW-1185">Reference proteome</keyword>
<feature type="binding site" evidence="10">
    <location>
        <position position="182"/>
    </location>
    <ligand>
        <name>[4Fe-4S] cluster</name>
        <dbReference type="ChEBI" id="CHEBI:49883"/>
        <label>2</label>
        <note>4Fe-4S-S-AdoMet</note>
    </ligand>
</feature>
<keyword evidence="3 10" id="KW-0808">Transferase</keyword>
<dbReference type="NCBIfam" id="TIGR00089">
    <property type="entry name" value="MiaB/RimO family radical SAM methylthiotransferase"/>
    <property type="match status" value="1"/>
</dbReference>
<dbReference type="HAMAP" id="MF_01864">
    <property type="entry name" value="tRNA_metthiotr_MiaB"/>
    <property type="match status" value="1"/>
</dbReference>
<dbReference type="InterPro" id="IPR007197">
    <property type="entry name" value="rSAM"/>
</dbReference>
<evidence type="ECO:0000256" key="4">
    <source>
        <dbReference type="ARBA" id="ARBA00022691"/>
    </source>
</evidence>
<evidence type="ECO:0000313" key="15">
    <source>
        <dbReference type="Proteomes" id="UP001501084"/>
    </source>
</evidence>
<feature type="binding site" evidence="10">
    <location>
        <position position="185"/>
    </location>
    <ligand>
        <name>[4Fe-4S] cluster</name>
        <dbReference type="ChEBI" id="CHEBI:49883"/>
        <label>2</label>
        <note>4Fe-4S-S-AdoMet</note>
    </ligand>
</feature>
<comment type="cofactor">
    <cofactor evidence="10">
        <name>[4Fe-4S] cluster</name>
        <dbReference type="ChEBI" id="CHEBI:49883"/>
    </cofactor>
    <text evidence="10">Binds 2 [4Fe-4S] clusters. One cluster is coordinated with 3 cysteines and an exchangeable S-adenosyl-L-methionine.</text>
</comment>
<dbReference type="PROSITE" id="PS51918">
    <property type="entry name" value="RADICAL_SAM"/>
    <property type="match status" value="1"/>
</dbReference>
<protein>
    <recommendedName>
        <fullName evidence="9 10">tRNA-2-methylthio-N(6)-dimethylallyladenosine synthase</fullName>
        <ecNumber evidence="9 10">2.8.4.3</ecNumber>
    </recommendedName>
    <alternativeName>
        <fullName evidence="10">(Dimethylallyl)adenosine tRNA methylthiotransferase MiaB</fullName>
    </alternativeName>
    <alternativeName>
        <fullName evidence="10">tRNA-i(6)A37 methylthiotransferase</fullName>
    </alternativeName>
</protein>
<comment type="subcellular location">
    <subcellularLocation>
        <location evidence="10">Cytoplasm</location>
    </subcellularLocation>
</comment>
<dbReference type="InterPro" id="IPR058240">
    <property type="entry name" value="rSAM_sf"/>
</dbReference>
<dbReference type="PROSITE" id="PS51449">
    <property type="entry name" value="MTTASE_N"/>
    <property type="match status" value="1"/>
</dbReference>
<dbReference type="SUPFAM" id="SSF102114">
    <property type="entry name" value="Radical SAM enzymes"/>
    <property type="match status" value="1"/>
</dbReference>
<dbReference type="Proteomes" id="UP001501084">
    <property type="component" value="Unassembled WGS sequence"/>
</dbReference>
<name>A0ABP5MVA6_9MICO</name>
<evidence type="ECO:0000256" key="8">
    <source>
        <dbReference type="ARBA" id="ARBA00023014"/>
    </source>
</evidence>
<evidence type="ECO:0000259" key="13">
    <source>
        <dbReference type="PROSITE" id="PS51918"/>
    </source>
</evidence>
<dbReference type="Pfam" id="PF00919">
    <property type="entry name" value="UPF0004"/>
    <property type="match status" value="1"/>
</dbReference>
<evidence type="ECO:0000256" key="10">
    <source>
        <dbReference type="HAMAP-Rule" id="MF_01864"/>
    </source>
</evidence>
<proteinExistence type="inferred from homology"/>
<comment type="caution">
    <text evidence="14">The sequence shown here is derived from an EMBL/GenBank/DDBJ whole genome shotgun (WGS) entry which is preliminary data.</text>
</comment>
<dbReference type="InterPro" id="IPR002792">
    <property type="entry name" value="TRAM_dom"/>
</dbReference>
<dbReference type="InterPro" id="IPR005839">
    <property type="entry name" value="Methylthiotransferase"/>
</dbReference>
<keyword evidence="10" id="KW-0963">Cytoplasm</keyword>
<feature type="binding site" evidence="10">
    <location>
        <position position="104"/>
    </location>
    <ligand>
        <name>[4Fe-4S] cluster</name>
        <dbReference type="ChEBI" id="CHEBI:49883"/>
        <label>1</label>
    </ligand>
</feature>
<evidence type="ECO:0000256" key="9">
    <source>
        <dbReference type="ARBA" id="ARBA00033765"/>
    </source>
</evidence>
<dbReference type="Gene3D" id="3.80.30.20">
    <property type="entry name" value="tm_1862 like domain"/>
    <property type="match status" value="1"/>
</dbReference>
<keyword evidence="2 10" id="KW-0004">4Fe-4S</keyword>
<dbReference type="SFLD" id="SFLDF00273">
    <property type="entry name" value="(dimethylallyl)adenosine_tRNA"/>
    <property type="match status" value="1"/>
</dbReference>
<feature type="domain" description="MTTase N-terminal" evidence="12">
    <location>
        <begin position="25"/>
        <end position="141"/>
    </location>
</feature>
<dbReference type="PROSITE" id="PS01278">
    <property type="entry name" value="MTTASE_RADICAL"/>
    <property type="match status" value="1"/>
</dbReference>
<evidence type="ECO:0000313" key="14">
    <source>
        <dbReference type="EMBL" id="GAA2187007.1"/>
    </source>
</evidence>
<dbReference type="SFLD" id="SFLDG01061">
    <property type="entry name" value="methylthiotransferase"/>
    <property type="match status" value="1"/>
</dbReference>
<keyword evidence="6 10" id="KW-0479">Metal-binding</keyword>
<comment type="similarity">
    <text evidence="10">Belongs to the methylthiotransferase family. MiaB subfamily.</text>
</comment>
<comment type="catalytic activity">
    <reaction evidence="10">
        <text>N(6)-dimethylallyladenosine(37) in tRNA + (sulfur carrier)-SH + AH2 + 2 S-adenosyl-L-methionine = 2-methylsulfanyl-N(6)-dimethylallyladenosine(37) in tRNA + (sulfur carrier)-H + 5'-deoxyadenosine + L-methionine + A + S-adenosyl-L-homocysteine + 2 H(+)</text>
        <dbReference type="Rhea" id="RHEA:37067"/>
        <dbReference type="Rhea" id="RHEA-COMP:10375"/>
        <dbReference type="Rhea" id="RHEA-COMP:10376"/>
        <dbReference type="Rhea" id="RHEA-COMP:14737"/>
        <dbReference type="Rhea" id="RHEA-COMP:14739"/>
        <dbReference type="ChEBI" id="CHEBI:13193"/>
        <dbReference type="ChEBI" id="CHEBI:15378"/>
        <dbReference type="ChEBI" id="CHEBI:17319"/>
        <dbReference type="ChEBI" id="CHEBI:17499"/>
        <dbReference type="ChEBI" id="CHEBI:29917"/>
        <dbReference type="ChEBI" id="CHEBI:57844"/>
        <dbReference type="ChEBI" id="CHEBI:57856"/>
        <dbReference type="ChEBI" id="CHEBI:59789"/>
        <dbReference type="ChEBI" id="CHEBI:64428"/>
        <dbReference type="ChEBI" id="CHEBI:74415"/>
        <dbReference type="ChEBI" id="CHEBI:74417"/>
        <dbReference type="EC" id="2.8.4.3"/>
    </reaction>
</comment>
<dbReference type="RefSeq" id="WP_346057613.1">
    <property type="nucleotide sequence ID" value="NZ_BAAAOP010000005.1"/>
</dbReference>
<dbReference type="EMBL" id="BAAAOP010000005">
    <property type="protein sequence ID" value="GAA2187007.1"/>
    <property type="molecule type" value="Genomic_DNA"/>
</dbReference>
<dbReference type="CDD" id="cd01335">
    <property type="entry name" value="Radical_SAM"/>
    <property type="match status" value="1"/>
</dbReference>
<sequence length="520" mass="55832">MSLTAVEPTEIALSPAAMRHDGTPRSYSIRTLGCQMNVHDSERLSGSLEAAGYIAAEAPESADVIVINTCAVRENAANKLYGNLGYLAGVKRERDGMQIAVGGCLAQKDQGAIVEKAPWVDVVFGTHNMGSLPALLERARHNAEAQIEILESLEVFPSTLPTKRDSASSGWVSISVGCNNTCTFCIVPSLRGKEKDRRPGDILAEVQALVDDGAIEVTLLGQNVNTYGVEFGDRQAFGKLLRAMGGVEGLERVRFTSPHPAAFTGDVIAAMAETPNVMPVLHMPLQSGSDAVLKAMRRSYRSKKFLGILDAVRERIPNAAITTDIIVGFPGETDADFEDTLRVVEESRFASAFTFQYSIRPGTPAAEMDGQLPKAVVQERYERLQALQERISLEENHAQIGRTVEVLVSAGEGKKDAATRRFSGRSEDNRLVHFAVPEGGAEPRPGDVVTVAVTAAAPHFLIADSALALDRAPLFAVRRTRAGDAWDRRQAESCGVPATPAAADTAPRVVSLGLPAIRPR</sequence>
<feature type="domain" description="Radical SAM core" evidence="13">
    <location>
        <begin position="164"/>
        <end position="394"/>
    </location>
</feature>
<keyword evidence="7 10" id="KW-0408">Iron</keyword>
<evidence type="ECO:0000256" key="7">
    <source>
        <dbReference type="ARBA" id="ARBA00023004"/>
    </source>
</evidence>
<feature type="binding site" evidence="10">
    <location>
        <position position="34"/>
    </location>
    <ligand>
        <name>[4Fe-4S] cluster</name>
        <dbReference type="ChEBI" id="CHEBI:49883"/>
        <label>1</label>
    </ligand>
</feature>
<keyword evidence="8 10" id="KW-0411">Iron-sulfur</keyword>
<evidence type="ECO:0000256" key="5">
    <source>
        <dbReference type="ARBA" id="ARBA00022694"/>
    </source>
</evidence>
<dbReference type="InterPro" id="IPR023404">
    <property type="entry name" value="rSAM_horseshoe"/>
</dbReference>
<dbReference type="SMART" id="SM00729">
    <property type="entry name" value="Elp3"/>
    <property type="match status" value="1"/>
</dbReference>
<gene>
    <name evidence="10 14" type="primary">miaB</name>
    <name evidence="14" type="ORF">GCM10009786_10080</name>
</gene>
<evidence type="ECO:0000256" key="3">
    <source>
        <dbReference type="ARBA" id="ARBA00022679"/>
    </source>
</evidence>
<evidence type="ECO:0000256" key="2">
    <source>
        <dbReference type="ARBA" id="ARBA00022485"/>
    </source>
</evidence>
<evidence type="ECO:0000259" key="12">
    <source>
        <dbReference type="PROSITE" id="PS51449"/>
    </source>
</evidence>
<dbReference type="EC" id="2.8.4.3" evidence="9 10"/>
<dbReference type="InterPro" id="IPR038135">
    <property type="entry name" value="Methylthiotransferase_N_sf"/>
</dbReference>
<organism evidence="14 15">
    <name type="scientific">Leucobacter alluvii</name>
    <dbReference type="NCBI Taxonomy" id="340321"/>
    <lineage>
        <taxon>Bacteria</taxon>
        <taxon>Bacillati</taxon>
        <taxon>Actinomycetota</taxon>
        <taxon>Actinomycetes</taxon>
        <taxon>Micrococcales</taxon>
        <taxon>Microbacteriaceae</taxon>
        <taxon>Leucobacter</taxon>
    </lineage>
</organism>
<dbReference type="NCBIfam" id="TIGR01574">
    <property type="entry name" value="miaB-methiolase"/>
    <property type="match status" value="1"/>
</dbReference>
<dbReference type="SFLD" id="SFLDG01082">
    <property type="entry name" value="B12-binding_domain_containing"/>
    <property type="match status" value="1"/>
</dbReference>
<dbReference type="InterPro" id="IPR006638">
    <property type="entry name" value="Elp3/MiaA/NifB-like_rSAM"/>
</dbReference>
<comment type="function">
    <text evidence="1 10">Catalyzes the methylthiolation of N6-(dimethylallyl)adenosine (i(6)A), leading to the formation of 2-methylthio-N6-(dimethylallyl)adenosine (ms(2)i(6)A) at position 37 in tRNAs that read codons beginning with uridine.</text>
</comment>
<comment type="subunit">
    <text evidence="10">Monomer.</text>
</comment>
<dbReference type="PANTHER" id="PTHR43020">
    <property type="entry name" value="CDK5 REGULATORY SUBUNIT-ASSOCIATED PROTEIN 1"/>
    <property type="match status" value="1"/>
</dbReference>
<dbReference type="InterPro" id="IPR020612">
    <property type="entry name" value="Methylthiotransferase_CS"/>
</dbReference>